<name>A0A1I3WM15_9HYPH</name>
<accession>A0A1I3WM15</accession>
<organism evidence="4 5">
    <name type="scientific">Neomesorhizobium albiziae</name>
    <dbReference type="NCBI Taxonomy" id="335020"/>
    <lineage>
        <taxon>Bacteria</taxon>
        <taxon>Pseudomonadati</taxon>
        <taxon>Pseudomonadota</taxon>
        <taxon>Alphaproteobacteria</taxon>
        <taxon>Hyphomicrobiales</taxon>
        <taxon>Phyllobacteriaceae</taxon>
        <taxon>Neomesorhizobium</taxon>
    </lineage>
</organism>
<dbReference type="InterPro" id="IPR026956">
    <property type="entry name" value="D-ser_dehydrat-like_dom"/>
</dbReference>
<dbReference type="InterPro" id="IPR042208">
    <property type="entry name" value="D-ser_dehydrat-like_sf"/>
</dbReference>
<dbReference type="SMART" id="SM01119">
    <property type="entry name" value="D-ser_dehydrat"/>
    <property type="match status" value="1"/>
</dbReference>
<dbReference type="SUPFAM" id="SSF51419">
    <property type="entry name" value="PLP-binding barrel"/>
    <property type="match status" value="1"/>
</dbReference>
<evidence type="ECO:0000313" key="4">
    <source>
        <dbReference type="EMBL" id="SFK08525.1"/>
    </source>
</evidence>
<comment type="similarity">
    <text evidence="1">Belongs to the DSD1 family.</text>
</comment>
<dbReference type="Gene3D" id="3.20.20.10">
    <property type="entry name" value="Alanine racemase"/>
    <property type="match status" value="1"/>
</dbReference>
<sequence length="358" mass="37862">MTDVPTPRTIHDIETPAVIIDVDRADANIVRAQADADKHRLKLRPHIKTHKLPHFAKKQVAAGAVGITCQKIGEAEVMAEAGLSDIFLPYNILGRAKLDRLFALHGQVTLSVTADSLDTIAGLSATFTDTGHRLKVLVECDTGMGRCGVQTSTEALALARQIDGASGLSFGGLMTYPAPGLSRETDAWLIDARDLLKSAGLDCETISSGGTPDIWRAGDTKVATEYRPGTYIYLDRYQVAKGVGTNDDCALTVLSTVVSHPTPTRAILDAGSKALSSDTLGLPDFGELVGIPGALVTGLSEEHGNVTLSGEARLAIGQRVRVLPDHACVVSNLFDMVHLVSGETVVDILPVAARGRVT</sequence>
<evidence type="ECO:0000256" key="1">
    <source>
        <dbReference type="ARBA" id="ARBA00005323"/>
    </source>
</evidence>
<dbReference type="PANTHER" id="PTHR28004:SF2">
    <property type="entry name" value="D-SERINE DEHYDRATASE"/>
    <property type="match status" value="1"/>
</dbReference>
<dbReference type="PANTHER" id="PTHR28004">
    <property type="entry name" value="ZGC:162816-RELATED"/>
    <property type="match status" value="1"/>
</dbReference>
<evidence type="ECO:0000259" key="3">
    <source>
        <dbReference type="SMART" id="SM01119"/>
    </source>
</evidence>
<evidence type="ECO:0000256" key="2">
    <source>
        <dbReference type="ARBA" id="ARBA00023239"/>
    </source>
</evidence>
<dbReference type="Gene3D" id="2.40.37.20">
    <property type="entry name" value="D-serine dehydratase-like domain"/>
    <property type="match status" value="1"/>
</dbReference>
<dbReference type="AlphaFoldDB" id="A0A1I3WM15"/>
<gene>
    <name evidence="4" type="ORF">SAMN04488498_102334</name>
</gene>
<dbReference type="InterPro" id="IPR001608">
    <property type="entry name" value="Ala_racemase_N"/>
</dbReference>
<dbReference type="GO" id="GO:0008721">
    <property type="term" value="F:D-serine ammonia-lyase activity"/>
    <property type="evidence" value="ECO:0007669"/>
    <property type="project" value="TreeGrafter"/>
</dbReference>
<reference evidence="4 5" key="1">
    <citation type="submission" date="2016-10" db="EMBL/GenBank/DDBJ databases">
        <authorList>
            <person name="Varghese N."/>
            <person name="Submissions S."/>
        </authorList>
    </citation>
    <scope>NUCLEOTIDE SEQUENCE [LARGE SCALE GENOMIC DNA]</scope>
    <source>
        <strain evidence="4 5">DSM 21822</strain>
    </source>
</reference>
<dbReference type="GO" id="GO:0036088">
    <property type="term" value="P:D-serine catabolic process"/>
    <property type="evidence" value="ECO:0007669"/>
    <property type="project" value="TreeGrafter"/>
</dbReference>
<dbReference type="EMBL" id="FOSL01000002">
    <property type="protein sequence ID" value="SFK08525.1"/>
    <property type="molecule type" value="Genomic_DNA"/>
</dbReference>
<dbReference type="CDD" id="cd06820">
    <property type="entry name" value="PLPDE_III_LS_D-TA_like"/>
    <property type="match status" value="1"/>
</dbReference>
<dbReference type="Pfam" id="PF14031">
    <property type="entry name" value="D-ser_dehydrat"/>
    <property type="match status" value="1"/>
</dbReference>
<feature type="domain" description="D-serine dehydratase-like" evidence="3">
    <location>
        <begin position="250"/>
        <end position="341"/>
    </location>
</feature>
<dbReference type="InterPro" id="IPR029066">
    <property type="entry name" value="PLP-binding_barrel"/>
</dbReference>
<keyword evidence="2" id="KW-0456">Lyase</keyword>
<protein>
    <submittedName>
        <fullName evidence="4">D-serine deaminase, pyridoxal phosphate-dependent</fullName>
    </submittedName>
</protein>
<keyword evidence="5" id="KW-1185">Reference proteome</keyword>
<evidence type="ECO:0000313" key="5">
    <source>
        <dbReference type="Proteomes" id="UP000323300"/>
    </source>
</evidence>
<proteinExistence type="inferred from homology"/>
<dbReference type="Proteomes" id="UP000323300">
    <property type="component" value="Unassembled WGS sequence"/>
</dbReference>
<dbReference type="InterPro" id="IPR051466">
    <property type="entry name" value="D-amino_acid_metab_enzyme"/>
</dbReference>
<dbReference type="Pfam" id="PF01168">
    <property type="entry name" value="Ala_racemase_N"/>
    <property type="match status" value="1"/>
</dbReference>